<reference evidence="2" key="2">
    <citation type="journal article" date="2014" name="ISME J.">
        <title>Microbial stratification in low pH oxic and suboxic macroscopic growths along an acid mine drainage.</title>
        <authorList>
            <person name="Mendez-Garcia C."/>
            <person name="Mesa V."/>
            <person name="Sprenger R.R."/>
            <person name="Richter M."/>
            <person name="Diez M.S."/>
            <person name="Solano J."/>
            <person name="Bargiela R."/>
            <person name="Golyshina O.V."/>
            <person name="Manteca A."/>
            <person name="Ramos J.L."/>
            <person name="Gallego J.R."/>
            <person name="Llorente I."/>
            <person name="Martins Dos Santos V.A."/>
            <person name="Jensen O.N."/>
            <person name="Pelaez A.I."/>
            <person name="Sanchez J."/>
            <person name="Ferrer M."/>
        </authorList>
    </citation>
    <scope>NUCLEOTIDE SEQUENCE</scope>
</reference>
<evidence type="ECO:0000313" key="2">
    <source>
        <dbReference type="EMBL" id="EQD38237.1"/>
    </source>
</evidence>
<dbReference type="Gene3D" id="3.40.250.10">
    <property type="entry name" value="Rhodanese-like domain"/>
    <property type="match status" value="1"/>
</dbReference>
<evidence type="ECO:0000259" key="1">
    <source>
        <dbReference type="PROSITE" id="PS50206"/>
    </source>
</evidence>
<dbReference type="PROSITE" id="PS50206">
    <property type="entry name" value="RHODANESE_3"/>
    <property type="match status" value="1"/>
</dbReference>
<dbReference type="CDD" id="cd00158">
    <property type="entry name" value="RHOD"/>
    <property type="match status" value="1"/>
</dbReference>
<dbReference type="EMBL" id="AUZY01010582">
    <property type="protein sequence ID" value="EQD38237.1"/>
    <property type="molecule type" value="Genomic_DNA"/>
</dbReference>
<protein>
    <submittedName>
        <fullName evidence="2">ArsR family transcriptional regulator</fullName>
    </submittedName>
</protein>
<dbReference type="SUPFAM" id="SSF52821">
    <property type="entry name" value="Rhodanese/Cell cycle control phosphatase"/>
    <property type="match status" value="1"/>
</dbReference>
<dbReference type="AlphaFoldDB" id="T0Z1X7"/>
<name>T0Z1X7_9ZZZZ</name>
<proteinExistence type="predicted"/>
<reference evidence="2" key="1">
    <citation type="submission" date="2013-08" db="EMBL/GenBank/DDBJ databases">
        <authorList>
            <person name="Mendez C."/>
            <person name="Richter M."/>
            <person name="Ferrer M."/>
            <person name="Sanchez J."/>
        </authorList>
    </citation>
    <scope>NUCLEOTIDE SEQUENCE</scope>
</reference>
<organism evidence="2">
    <name type="scientific">mine drainage metagenome</name>
    <dbReference type="NCBI Taxonomy" id="410659"/>
    <lineage>
        <taxon>unclassified sequences</taxon>
        <taxon>metagenomes</taxon>
        <taxon>ecological metagenomes</taxon>
    </lineage>
</organism>
<feature type="domain" description="Rhodanese" evidence="1">
    <location>
        <begin position="16"/>
        <end position="106"/>
    </location>
</feature>
<dbReference type="SMART" id="SM00450">
    <property type="entry name" value="RHOD"/>
    <property type="match status" value="1"/>
</dbReference>
<gene>
    <name evidence="2" type="ORF">B1B_15904</name>
</gene>
<dbReference type="Pfam" id="PF00581">
    <property type="entry name" value="Rhodanese"/>
    <property type="match status" value="1"/>
</dbReference>
<dbReference type="InterPro" id="IPR001763">
    <property type="entry name" value="Rhodanese-like_dom"/>
</dbReference>
<dbReference type="InterPro" id="IPR036873">
    <property type="entry name" value="Rhodanese-like_dom_sf"/>
</dbReference>
<sequence length="111" mass="12695">MTKDELTAKELLELLDSPSVTIVHIMSREAFMKYRIKNSIWIPFFKIEDHDFSLLDMEMTIVTYCKDKSCMSSEYAAGILRENGFNALAYRGGVAEWKALGYPSEPDTPEC</sequence>
<comment type="caution">
    <text evidence="2">The sequence shown here is derived from an EMBL/GenBank/DDBJ whole genome shotgun (WGS) entry which is preliminary data.</text>
</comment>
<accession>T0Z1X7</accession>